<keyword evidence="4" id="KW-1185">Reference proteome</keyword>
<proteinExistence type="predicted"/>
<feature type="transmembrane region" description="Helical" evidence="2">
    <location>
        <begin position="29"/>
        <end position="47"/>
    </location>
</feature>
<keyword evidence="2" id="KW-1133">Transmembrane helix</keyword>
<keyword evidence="2" id="KW-0812">Transmembrane</keyword>
<keyword evidence="2" id="KW-0472">Membrane</keyword>
<comment type="caution">
    <text evidence="3">The sequence shown here is derived from an EMBL/GenBank/DDBJ whole genome shotgun (WGS) entry which is preliminary data.</text>
</comment>
<feature type="compositionally biased region" description="Polar residues" evidence="1">
    <location>
        <begin position="290"/>
        <end position="303"/>
    </location>
</feature>
<name>A0ABT5T8B1_9RHOB</name>
<evidence type="ECO:0000256" key="2">
    <source>
        <dbReference type="SAM" id="Phobius"/>
    </source>
</evidence>
<protein>
    <recommendedName>
        <fullName evidence="5">Pilus assembly protein</fullName>
    </recommendedName>
</protein>
<dbReference type="RefSeq" id="WP_274352050.1">
    <property type="nucleotide sequence ID" value="NZ_JAQZSM010000007.1"/>
</dbReference>
<dbReference type="Proteomes" id="UP001431784">
    <property type="component" value="Unassembled WGS sequence"/>
</dbReference>
<accession>A0ABT5T8B1</accession>
<gene>
    <name evidence="3" type="ORF">PUT78_09635</name>
</gene>
<evidence type="ECO:0008006" key="5">
    <source>
        <dbReference type="Google" id="ProtNLM"/>
    </source>
</evidence>
<feature type="region of interest" description="Disordered" evidence="1">
    <location>
        <begin position="272"/>
        <end position="303"/>
    </location>
</feature>
<evidence type="ECO:0000313" key="4">
    <source>
        <dbReference type="Proteomes" id="UP001431784"/>
    </source>
</evidence>
<organism evidence="3 4">
    <name type="scientific">Roseinatronobacter alkalisoli</name>
    <dbReference type="NCBI Taxonomy" id="3028235"/>
    <lineage>
        <taxon>Bacteria</taxon>
        <taxon>Pseudomonadati</taxon>
        <taxon>Pseudomonadota</taxon>
        <taxon>Alphaproteobacteria</taxon>
        <taxon>Rhodobacterales</taxon>
        <taxon>Paracoccaceae</taxon>
        <taxon>Roseinatronobacter</taxon>
    </lineage>
</organism>
<dbReference type="EMBL" id="JAQZSM010000007">
    <property type="protein sequence ID" value="MDD7971365.1"/>
    <property type="molecule type" value="Genomic_DNA"/>
</dbReference>
<evidence type="ECO:0000256" key="1">
    <source>
        <dbReference type="SAM" id="MobiDB-lite"/>
    </source>
</evidence>
<feature type="compositionally biased region" description="Acidic residues" evidence="1">
    <location>
        <begin position="272"/>
        <end position="287"/>
    </location>
</feature>
<evidence type="ECO:0000313" key="3">
    <source>
        <dbReference type="EMBL" id="MDD7971365.1"/>
    </source>
</evidence>
<reference evidence="3" key="1">
    <citation type="submission" date="2023-02" db="EMBL/GenBank/DDBJ databases">
        <title>Description of Roseinatronobacter alkalisoli sp. nov., an alkaliphilic bacerium isolated from soda soil.</title>
        <authorList>
            <person name="Wei W."/>
        </authorList>
    </citation>
    <scope>NUCLEOTIDE SEQUENCE</scope>
    <source>
        <strain evidence="3">HJB301</strain>
    </source>
</reference>
<sequence>MTCPSVLARLTRPFARFHADIRGSVSMELVLVLPLLIFAYVASLVFFDAFRARKDAQAAALTVADLLSRNTEAVSTAYMDGLNEVYDFLTSGNQETRLRMSSVMWDHTAEEPTVMWSYGTRGFLSLEDYAAVTADDDRAADYAAYRGLTNPSAAQANGNGVSVAQARIDARLGSMDSGTPPSGTSHGRFTSADMHAPVASLGDRIPPILPGEALLLVESFAMWHPLITEILPATRLTPIAITRPRFSPFINYEGNAENFPEGLPEILPEVGEPEAPVEEEEEEEQAEPETNVTITDTDFTSGNTAGWSSDTVTQTANPAIGNFLGPFGGNTWTAPVTYAVNLGEQSETALIEFDLFIIDSWDGYSPSWARPEGEMFALTVNGQSIASEVFQSGPVGNMAATRRTVASRAEGKFTTTMTLLESNQNHWGAGWTDQIWRVVVEVENPATTFTLGFSANLDEAIDNESFGLLNFRLTAERGQPGSHFIPPANIGLNATNKFPRYAGCPDHRLSAKTHSFSVDELSTPALRHLARAGGGQRLTNCSGFGGWFSPYSSHFDANPTFVINYDKQNTNWNGSRLRIETNDGNSGASCDSALLIRDPYGQWHFNEDISSWNYNARVNMGHVDSGDILVWVGRWSSGQCNTEITFSNY</sequence>